<proteinExistence type="predicted"/>
<gene>
    <name evidence="3" type="ORF">AMJ83_05830</name>
</gene>
<accession>A0A0S8FSK3</accession>
<evidence type="ECO:0000313" key="3">
    <source>
        <dbReference type="EMBL" id="KPK63718.1"/>
    </source>
</evidence>
<dbReference type="GO" id="GO:0004494">
    <property type="term" value="F:methylmalonyl-CoA mutase activity"/>
    <property type="evidence" value="ECO:0007669"/>
    <property type="project" value="InterPro"/>
</dbReference>
<keyword evidence="1" id="KW-0413">Isomerase</keyword>
<feature type="domain" description="Methylmalonyl-CoA mutase alpha/beta chain catalytic" evidence="2">
    <location>
        <begin position="22"/>
        <end position="535"/>
    </location>
</feature>
<dbReference type="GO" id="GO:0031419">
    <property type="term" value="F:cobalamin binding"/>
    <property type="evidence" value="ECO:0007669"/>
    <property type="project" value="InterPro"/>
</dbReference>
<sequence>MKREEWDKKLGTCKERNFEFTTVSGLPTKVVYTPDDITGFEHDRDLGYPGEFPYVRGVYTNMYRGRLWTMRQFSGFGTPRDTNKRYKYLLKHGQTGLSVAFDFPTLYGRDSDDSFSRGEVGKCGVAVDSLRDMEILFSGIPLDRISTSMTINPPAAMLLAMYIAVGEKQGVPPRVLTGTIQNDMLKEYQAQKTWIYPPKPSMRIITDILKYCSEKVPRWNTISISGYHIREAGSTALQELAFTLKNGFTYVEHGMAAGLPVDKFAPRLSFFFNAHLDFFEEIAKYRAARRIWAHMMREKFNAQDPRSFLMRFHTQTAGCTLTAQQPENNIMRTAYQALSAVLGGTQSLHTNSMDETYALPTEKAVKIALRTQQLLAYETGVAHTIDPLGGSYYVEALTNELEKGANEYFEKIDRLGGVIPAIEKGFFQKEISRSAYKYQKALEKHDKYHVGVNIFEEEEKPGIEILKIPPEVERYQIRQLRKLRKERNNRRVKEALGLLRKAARDGGNLMPRILDCVREYTTLGEMCSTLKEEFDVYHEPIIF</sequence>
<evidence type="ECO:0000256" key="1">
    <source>
        <dbReference type="ARBA" id="ARBA00023235"/>
    </source>
</evidence>
<organism evidence="3 4">
    <name type="scientific">candidate division WOR_3 bacterium SM23_42</name>
    <dbReference type="NCBI Taxonomy" id="1703779"/>
    <lineage>
        <taxon>Bacteria</taxon>
        <taxon>Bacteria division WOR-3</taxon>
    </lineage>
</organism>
<dbReference type="PATRIC" id="fig|1703779.3.peg.1498"/>
<dbReference type="SUPFAM" id="SSF51703">
    <property type="entry name" value="Cobalamin (vitamin B12)-dependent enzymes"/>
    <property type="match status" value="1"/>
</dbReference>
<name>A0A0S8FSK3_UNCW3</name>
<evidence type="ECO:0000313" key="4">
    <source>
        <dbReference type="Proteomes" id="UP000051373"/>
    </source>
</evidence>
<protein>
    <submittedName>
        <fullName evidence="3">Methylmalonyl-CoA mutase</fullName>
    </submittedName>
</protein>
<dbReference type="InterPro" id="IPR006098">
    <property type="entry name" value="MMCoA_mutase_a_cat"/>
</dbReference>
<dbReference type="STRING" id="1703779.AMJ83_05830"/>
<evidence type="ECO:0000259" key="2">
    <source>
        <dbReference type="Pfam" id="PF01642"/>
    </source>
</evidence>
<dbReference type="InterPro" id="IPR016176">
    <property type="entry name" value="Cbl-dep_enz_cat"/>
</dbReference>
<dbReference type="InterPro" id="IPR006099">
    <property type="entry name" value="MeMalonylCoA_mutase_a/b_cat"/>
</dbReference>
<dbReference type="EMBL" id="LJUJ01000009">
    <property type="protein sequence ID" value="KPK63718.1"/>
    <property type="molecule type" value="Genomic_DNA"/>
</dbReference>
<reference evidence="3 4" key="1">
    <citation type="journal article" date="2015" name="Microbiome">
        <title>Genomic resolution of linkages in carbon, nitrogen, and sulfur cycling among widespread estuary sediment bacteria.</title>
        <authorList>
            <person name="Baker B.J."/>
            <person name="Lazar C.S."/>
            <person name="Teske A.P."/>
            <person name="Dick G.J."/>
        </authorList>
    </citation>
    <scope>NUCLEOTIDE SEQUENCE [LARGE SCALE GENOMIC DNA]</scope>
    <source>
        <strain evidence="3">SM23_42</strain>
    </source>
</reference>
<dbReference type="PANTHER" id="PTHR48101:SF1">
    <property type="entry name" value="METHYLMALONYL-COA MUTASE, LARGE SUBUNIT"/>
    <property type="match status" value="1"/>
</dbReference>
<dbReference type="NCBIfam" id="TIGR00641">
    <property type="entry name" value="acid_CoA_mut_N"/>
    <property type="match status" value="1"/>
</dbReference>
<dbReference type="Proteomes" id="UP000051373">
    <property type="component" value="Unassembled WGS sequence"/>
</dbReference>
<dbReference type="Gene3D" id="3.20.20.240">
    <property type="entry name" value="Methylmalonyl-CoA mutase"/>
    <property type="match status" value="1"/>
</dbReference>
<comment type="caution">
    <text evidence="3">The sequence shown here is derived from an EMBL/GenBank/DDBJ whole genome shotgun (WGS) entry which is preliminary data.</text>
</comment>
<dbReference type="PANTHER" id="PTHR48101">
    <property type="entry name" value="METHYLMALONYL-COA MUTASE, MITOCHONDRIAL-RELATED"/>
    <property type="match status" value="1"/>
</dbReference>
<dbReference type="CDD" id="cd03680">
    <property type="entry name" value="MM_CoA_mutase_ICM_like"/>
    <property type="match status" value="1"/>
</dbReference>
<dbReference type="AlphaFoldDB" id="A0A0S8FSK3"/>
<dbReference type="Pfam" id="PF01642">
    <property type="entry name" value="MM_CoA_mutase"/>
    <property type="match status" value="1"/>
</dbReference>